<feature type="chain" id="PRO_5034674389" evidence="1">
    <location>
        <begin position="27"/>
        <end position="247"/>
    </location>
</feature>
<feature type="signal peptide" evidence="1">
    <location>
        <begin position="1"/>
        <end position="26"/>
    </location>
</feature>
<proteinExistence type="predicted"/>
<keyword evidence="1" id="KW-0732">Signal</keyword>
<reference evidence="3" key="1">
    <citation type="submission" date="2025-08" db="UniProtKB">
        <authorList>
            <consortium name="RefSeq"/>
        </authorList>
    </citation>
    <scope>IDENTIFICATION</scope>
    <source>
        <tissue evidence="3">Whole organism</tissue>
    </source>
</reference>
<dbReference type="KEGG" id="hazt:108673699"/>
<dbReference type="RefSeq" id="XP_018017053.1">
    <property type="nucleotide sequence ID" value="XM_018161564.2"/>
</dbReference>
<evidence type="ECO:0000313" key="3">
    <source>
        <dbReference type="RefSeq" id="XP_018017053.1"/>
    </source>
</evidence>
<keyword evidence="2" id="KW-1185">Reference proteome</keyword>
<evidence type="ECO:0000256" key="1">
    <source>
        <dbReference type="SAM" id="SignalP"/>
    </source>
</evidence>
<gene>
    <name evidence="3" type="primary">LOC108673699</name>
</gene>
<evidence type="ECO:0000313" key="2">
    <source>
        <dbReference type="Proteomes" id="UP000694843"/>
    </source>
</evidence>
<organism evidence="2 3">
    <name type="scientific">Hyalella azteca</name>
    <name type="common">Amphipod</name>
    <dbReference type="NCBI Taxonomy" id="294128"/>
    <lineage>
        <taxon>Eukaryota</taxon>
        <taxon>Metazoa</taxon>
        <taxon>Ecdysozoa</taxon>
        <taxon>Arthropoda</taxon>
        <taxon>Crustacea</taxon>
        <taxon>Multicrustacea</taxon>
        <taxon>Malacostraca</taxon>
        <taxon>Eumalacostraca</taxon>
        <taxon>Peracarida</taxon>
        <taxon>Amphipoda</taxon>
        <taxon>Senticaudata</taxon>
        <taxon>Talitrida</taxon>
        <taxon>Talitroidea</taxon>
        <taxon>Hyalellidae</taxon>
        <taxon>Hyalella</taxon>
    </lineage>
</organism>
<accession>A0A8B7NTK2</accession>
<dbReference type="AlphaFoldDB" id="A0A8B7NTK2"/>
<dbReference type="OrthoDB" id="6363036at2759"/>
<name>A0A8B7NTK2_HYAAZ</name>
<dbReference type="GeneID" id="108673699"/>
<protein>
    <submittedName>
        <fullName evidence="3">Uncharacterized protein LOC108673699</fullName>
    </submittedName>
</protein>
<sequence>MAGKLVFSFALVLLAASAATARRAHANDFVNSYYSRQKVMESCLGRQYVRDENTKISAAREACRALPPRALIGTPNVPGDFNYEHTDDHLLEKPYFTQEMVRYLSERMMAKTSNATCVLRQLGYMDENDHILYENIVSNINALSVNDAELKADLIAGVNDCKAMAECLPLTKIAYPLTAALMRWSTWSKCKVSMVYQSCIKKDLRANAQEFELQGLGNFLSDYSDSAKMYAVVWARTVLDQGSDFLW</sequence>
<dbReference type="Proteomes" id="UP000694843">
    <property type="component" value="Unplaced"/>
</dbReference>